<reference evidence="8 9" key="1">
    <citation type="journal article" date="2018" name="Mol. Biol. Evol.">
        <title>Broad Genomic Sampling Reveals a Smut Pathogenic Ancestry of the Fungal Clade Ustilaginomycotina.</title>
        <authorList>
            <person name="Kijpornyongpan T."/>
            <person name="Mondo S.J."/>
            <person name="Barry K."/>
            <person name="Sandor L."/>
            <person name="Lee J."/>
            <person name="Lipzen A."/>
            <person name="Pangilinan J."/>
            <person name="LaButti K."/>
            <person name="Hainaut M."/>
            <person name="Henrissat B."/>
            <person name="Grigoriev I.V."/>
            <person name="Spatafora J.W."/>
            <person name="Aime M.C."/>
        </authorList>
    </citation>
    <scope>NUCLEOTIDE SEQUENCE [LARGE SCALE GENOMIC DNA]</scope>
    <source>
        <strain evidence="8 9">MCA 4186</strain>
    </source>
</reference>
<gene>
    <name evidence="8" type="ORF">FA09DRAFT_328358</name>
</gene>
<feature type="region of interest" description="Disordered" evidence="6">
    <location>
        <begin position="1"/>
        <end position="33"/>
    </location>
</feature>
<feature type="transmembrane region" description="Helical" evidence="7">
    <location>
        <begin position="49"/>
        <end position="70"/>
    </location>
</feature>
<dbReference type="AlphaFoldDB" id="A0A316ZH44"/>
<dbReference type="STRING" id="58919.A0A316ZH44"/>
<evidence type="ECO:0008006" key="10">
    <source>
        <dbReference type="Google" id="ProtNLM"/>
    </source>
</evidence>
<keyword evidence="3 7" id="KW-0812">Transmembrane</keyword>
<comment type="subcellular location">
    <subcellularLocation>
        <location evidence="1">Membrane</location>
        <topology evidence="1">Multi-pass membrane protein</topology>
    </subcellularLocation>
</comment>
<sequence length="241" mass="25407">MSHAQEHNVEAQQPEKVYSGGAPTSRAVTPGGHPVDTSQPAFPVYHRKIANPAPLGLFAFATTTYCLSLHNVGARGVSEPNFVVGLAFFYGGGAQAIAGIFEFIVGNTFGATAFLSYGAFWMAYGAFFVPSFGIAEAYAADEAMLTNGLVLWLSAWGIVTFLLLIASLRSSLALVSVFFFLDITFWLLVAADATGNETVLTAAGSFGLITAACAWYTGTASLLSPDAAYFTLPTGDLSRKD</sequence>
<evidence type="ECO:0000313" key="9">
    <source>
        <dbReference type="Proteomes" id="UP000245946"/>
    </source>
</evidence>
<feature type="transmembrane region" description="Helical" evidence="7">
    <location>
        <begin position="111"/>
        <end position="132"/>
    </location>
</feature>
<dbReference type="GO" id="GO:0015123">
    <property type="term" value="F:acetate transmembrane transporter activity"/>
    <property type="evidence" value="ECO:0007669"/>
    <property type="project" value="TreeGrafter"/>
</dbReference>
<dbReference type="InterPro" id="IPR051633">
    <property type="entry name" value="AceTr"/>
</dbReference>
<dbReference type="Pfam" id="PF01184">
    <property type="entry name" value="Gpr1_Fun34_YaaH"/>
    <property type="match status" value="1"/>
</dbReference>
<feature type="transmembrane region" description="Helical" evidence="7">
    <location>
        <begin position="198"/>
        <end position="217"/>
    </location>
</feature>
<dbReference type="NCBIfam" id="NF038013">
    <property type="entry name" value="AceTr_1"/>
    <property type="match status" value="1"/>
</dbReference>
<accession>A0A316ZH44</accession>
<evidence type="ECO:0000256" key="7">
    <source>
        <dbReference type="SAM" id="Phobius"/>
    </source>
</evidence>
<evidence type="ECO:0000256" key="3">
    <source>
        <dbReference type="ARBA" id="ARBA00022692"/>
    </source>
</evidence>
<dbReference type="EMBL" id="KZ819286">
    <property type="protein sequence ID" value="PWO00253.1"/>
    <property type="molecule type" value="Genomic_DNA"/>
</dbReference>
<keyword evidence="9" id="KW-1185">Reference proteome</keyword>
<name>A0A316ZH44_9BASI</name>
<feature type="transmembrane region" description="Helical" evidence="7">
    <location>
        <begin position="82"/>
        <end position="105"/>
    </location>
</feature>
<dbReference type="InterPro" id="IPR047622">
    <property type="entry name" value="GPR1_FUN34_YAAH"/>
</dbReference>
<evidence type="ECO:0000313" key="8">
    <source>
        <dbReference type="EMBL" id="PWO00253.1"/>
    </source>
</evidence>
<dbReference type="PANTHER" id="PTHR31123:SF1">
    <property type="entry name" value="ACCUMULATION OF DYADS PROTEIN 2-RELATED"/>
    <property type="match status" value="1"/>
</dbReference>
<dbReference type="GO" id="GO:0005886">
    <property type="term" value="C:plasma membrane"/>
    <property type="evidence" value="ECO:0007669"/>
    <property type="project" value="TreeGrafter"/>
</dbReference>
<dbReference type="Proteomes" id="UP000245946">
    <property type="component" value="Unassembled WGS sequence"/>
</dbReference>
<evidence type="ECO:0000256" key="4">
    <source>
        <dbReference type="ARBA" id="ARBA00022989"/>
    </source>
</evidence>
<evidence type="ECO:0000256" key="6">
    <source>
        <dbReference type="SAM" id="MobiDB-lite"/>
    </source>
</evidence>
<dbReference type="PROSITE" id="PS01114">
    <property type="entry name" value="GPR1_FUN34_YAAH"/>
    <property type="match status" value="1"/>
</dbReference>
<proteinExistence type="inferred from homology"/>
<dbReference type="RefSeq" id="XP_025600531.1">
    <property type="nucleotide sequence ID" value="XM_025741739.1"/>
</dbReference>
<evidence type="ECO:0000256" key="1">
    <source>
        <dbReference type="ARBA" id="ARBA00004141"/>
    </source>
</evidence>
<evidence type="ECO:0000256" key="2">
    <source>
        <dbReference type="ARBA" id="ARBA00005587"/>
    </source>
</evidence>
<feature type="transmembrane region" description="Helical" evidence="7">
    <location>
        <begin position="144"/>
        <end position="166"/>
    </location>
</feature>
<evidence type="ECO:0000256" key="5">
    <source>
        <dbReference type="ARBA" id="ARBA00023136"/>
    </source>
</evidence>
<protein>
    <recommendedName>
        <fullName evidence="10">FUN34-transmembrane protein</fullName>
    </recommendedName>
</protein>
<dbReference type="InterPro" id="IPR000791">
    <property type="entry name" value="Gpr1/Fun34/SatP-like"/>
</dbReference>
<keyword evidence="5 7" id="KW-0472">Membrane</keyword>
<comment type="similarity">
    <text evidence="2">Belongs to the acetate uptake transporter (AceTr) (TC 2.A.96) family.</text>
</comment>
<organism evidence="8 9">
    <name type="scientific">Tilletiopsis washingtonensis</name>
    <dbReference type="NCBI Taxonomy" id="58919"/>
    <lineage>
        <taxon>Eukaryota</taxon>
        <taxon>Fungi</taxon>
        <taxon>Dikarya</taxon>
        <taxon>Basidiomycota</taxon>
        <taxon>Ustilaginomycotina</taxon>
        <taxon>Exobasidiomycetes</taxon>
        <taxon>Entylomatales</taxon>
        <taxon>Entylomatales incertae sedis</taxon>
        <taxon>Tilletiopsis</taxon>
    </lineage>
</organism>
<dbReference type="GeneID" id="37269283"/>
<feature type="transmembrane region" description="Helical" evidence="7">
    <location>
        <begin position="172"/>
        <end position="191"/>
    </location>
</feature>
<keyword evidence="4 7" id="KW-1133">Transmembrane helix</keyword>
<dbReference type="PANTHER" id="PTHR31123">
    <property type="entry name" value="ACCUMULATION OF DYADS PROTEIN 2-RELATED"/>
    <property type="match status" value="1"/>
</dbReference>
<dbReference type="OrthoDB" id="3648309at2759"/>